<sequence length="163" mass="19431">MPRIVQYLKKALIDWYNSYNMEEIKWWILTEIAIDDNGTSGYKKSSVMKRLEKTQNRFLSMSCTFADVNFKEGTFDMWFRIRYNINFKDKRGLSQDILNDVINVLSIILEYHNIVCNDLENYILIELRKDRLSIRLALNNTGLSIIKKKGDFIEQNFDRIKNL</sequence>
<dbReference type="EMBL" id="JAGGJZ010000004">
    <property type="protein sequence ID" value="MBP1890124.1"/>
    <property type="molecule type" value="Genomic_DNA"/>
</dbReference>
<keyword evidence="2" id="KW-1185">Reference proteome</keyword>
<reference evidence="1 2" key="1">
    <citation type="submission" date="2021-03" db="EMBL/GenBank/DDBJ databases">
        <title>Genomic Encyclopedia of Type Strains, Phase IV (KMG-IV): sequencing the most valuable type-strain genomes for metagenomic binning, comparative biology and taxonomic classification.</title>
        <authorList>
            <person name="Goeker M."/>
        </authorList>
    </citation>
    <scope>NUCLEOTIDE SEQUENCE [LARGE SCALE GENOMIC DNA]</scope>
    <source>
        <strain evidence="1 2">DSM 3984</strain>
    </source>
</reference>
<organism evidence="1 2">
    <name type="scientific">Clostridium moniliforme</name>
    <dbReference type="NCBI Taxonomy" id="39489"/>
    <lineage>
        <taxon>Bacteria</taxon>
        <taxon>Bacillati</taxon>
        <taxon>Bacillota</taxon>
        <taxon>Clostridia</taxon>
        <taxon>Eubacteriales</taxon>
        <taxon>Clostridiaceae</taxon>
        <taxon>Clostridium</taxon>
    </lineage>
</organism>
<protein>
    <submittedName>
        <fullName evidence="1">Uncharacterized protein</fullName>
    </submittedName>
</protein>
<gene>
    <name evidence="1" type="ORF">J2Z53_001708</name>
</gene>
<proteinExistence type="predicted"/>
<name>A0ABS4F1J5_9CLOT</name>
<accession>A0ABS4F1J5</accession>
<evidence type="ECO:0000313" key="2">
    <source>
        <dbReference type="Proteomes" id="UP000783390"/>
    </source>
</evidence>
<dbReference type="RefSeq" id="WP_209797048.1">
    <property type="nucleotide sequence ID" value="NZ_JAGGJZ010000004.1"/>
</dbReference>
<dbReference type="Proteomes" id="UP000783390">
    <property type="component" value="Unassembled WGS sequence"/>
</dbReference>
<comment type="caution">
    <text evidence="1">The sequence shown here is derived from an EMBL/GenBank/DDBJ whole genome shotgun (WGS) entry which is preliminary data.</text>
</comment>
<evidence type="ECO:0000313" key="1">
    <source>
        <dbReference type="EMBL" id="MBP1890124.1"/>
    </source>
</evidence>